<dbReference type="AlphaFoldDB" id="A2C1N2"/>
<dbReference type="RefSeq" id="WP_011823538.1">
    <property type="nucleotide sequence ID" value="NC_008819.1"/>
</dbReference>
<dbReference type="InterPro" id="IPR036249">
    <property type="entry name" value="Thioredoxin-like_sf"/>
</dbReference>
<dbReference type="SUPFAM" id="SSF52833">
    <property type="entry name" value="Thioredoxin-like"/>
    <property type="match status" value="1"/>
</dbReference>
<evidence type="ECO:0000313" key="1">
    <source>
        <dbReference type="EMBL" id="ABM75392.1"/>
    </source>
</evidence>
<dbReference type="HOGENOM" id="CLU_093809_0_0_3"/>
<dbReference type="Gene3D" id="3.40.30.10">
    <property type="entry name" value="Glutaredoxin"/>
    <property type="match status" value="1"/>
</dbReference>
<accession>A2C1N2</accession>
<dbReference type="Proteomes" id="UP000002592">
    <property type="component" value="Chromosome"/>
</dbReference>
<protein>
    <recommendedName>
        <fullName evidence="3">Thioredoxin family protein</fullName>
    </recommendedName>
</protein>
<evidence type="ECO:0000313" key="2">
    <source>
        <dbReference type="Proteomes" id="UP000002592"/>
    </source>
</evidence>
<dbReference type="KEGG" id="pme:NATL1_08341"/>
<evidence type="ECO:0008006" key="3">
    <source>
        <dbReference type="Google" id="ProtNLM"/>
    </source>
</evidence>
<name>A2C1N2_PROM1</name>
<dbReference type="EMBL" id="CP000553">
    <property type="protein sequence ID" value="ABM75392.1"/>
    <property type="molecule type" value="Genomic_DNA"/>
</dbReference>
<organism evidence="1 2">
    <name type="scientific">Prochlorococcus marinus (strain NATL1A)</name>
    <dbReference type="NCBI Taxonomy" id="167555"/>
    <lineage>
        <taxon>Bacteria</taxon>
        <taxon>Bacillati</taxon>
        <taxon>Cyanobacteriota</taxon>
        <taxon>Cyanophyceae</taxon>
        <taxon>Synechococcales</taxon>
        <taxon>Prochlorococcaceae</taxon>
        <taxon>Prochlorococcus</taxon>
    </lineage>
</organism>
<dbReference type="NCBIfam" id="NF038096">
    <property type="entry name" value="thylak_slr1796"/>
    <property type="match status" value="1"/>
</dbReference>
<reference evidence="2" key="1">
    <citation type="journal article" date="2007" name="PLoS Genet.">
        <title>Patterns and implications of gene gain and loss in the evolution of Prochlorococcus.</title>
        <authorList>
            <person name="Kettler G.C."/>
            <person name="Martiny A.C."/>
            <person name="Huang K."/>
            <person name="Zucker J."/>
            <person name="Coleman M.L."/>
            <person name="Rodrigue S."/>
            <person name="Chen F."/>
            <person name="Lapidus A."/>
            <person name="Ferriera S."/>
            <person name="Johnson J."/>
            <person name="Steglich C."/>
            <person name="Church G.M."/>
            <person name="Richardson P."/>
            <person name="Chisholm S.W."/>
        </authorList>
    </citation>
    <scope>NUCLEOTIDE SEQUENCE [LARGE SCALE GENOMIC DNA]</scope>
    <source>
        <strain evidence="2">NATL1A</strain>
    </source>
</reference>
<gene>
    <name evidence="1" type="ordered locus">NATL1_08341</name>
</gene>
<dbReference type="InterPro" id="IPR048069">
    <property type="entry name" value="Thylak_slr1796"/>
</dbReference>
<dbReference type="eggNOG" id="COG0526">
    <property type="taxonomic scope" value="Bacteria"/>
</dbReference>
<proteinExistence type="predicted"/>
<sequence>MILLRIFSSLLIFFFLFVNPVYSARDTDSYDGNIYPIYAGNGSLVPPQSTLSESLKNERTSVLVFYLDDSSTSKQFAPVVSGIKLLWSSSVDLIPLSIDELDNDDQKTFTDPGYYWHGKIPQTVILDGKGNILLDEEGQISFDKLNDAITKATGLKKPDFDLEVKSFNEYNSEPSKEGYNKPRGT</sequence>